<accession>A0AAE1AFV4</accession>
<protein>
    <submittedName>
        <fullName evidence="2">Uncharacterized protein</fullName>
    </submittedName>
</protein>
<feature type="compositionally biased region" description="Basic residues" evidence="1">
    <location>
        <begin position="39"/>
        <end position="51"/>
    </location>
</feature>
<dbReference type="AlphaFoldDB" id="A0AAE1AFV4"/>
<dbReference type="EMBL" id="JAWDGP010001945">
    <property type="protein sequence ID" value="KAK3786775.1"/>
    <property type="molecule type" value="Genomic_DNA"/>
</dbReference>
<name>A0AAE1AFV4_9GAST</name>
<reference evidence="2" key="1">
    <citation type="journal article" date="2023" name="G3 (Bethesda)">
        <title>A reference genome for the long-term kleptoplast-retaining sea slug Elysia crispata morphotype clarki.</title>
        <authorList>
            <person name="Eastman K.E."/>
            <person name="Pendleton A.L."/>
            <person name="Shaikh M.A."/>
            <person name="Suttiyut T."/>
            <person name="Ogas R."/>
            <person name="Tomko P."/>
            <person name="Gavelis G."/>
            <person name="Widhalm J.R."/>
            <person name="Wisecaver J.H."/>
        </authorList>
    </citation>
    <scope>NUCLEOTIDE SEQUENCE</scope>
    <source>
        <strain evidence="2">ECLA1</strain>
    </source>
</reference>
<gene>
    <name evidence="2" type="ORF">RRG08_000980</name>
</gene>
<evidence type="ECO:0000313" key="3">
    <source>
        <dbReference type="Proteomes" id="UP001283361"/>
    </source>
</evidence>
<evidence type="ECO:0000256" key="1">
    <source>
        <dbReference type="SAM" id="MobiDB-lite"/>
    </source>
</evidence>
<sequence>MLCTYQEHQVLQSRSIRFHPLPGVGYGLMMTSTPDRQVQPRKLRTPLPSKPKHLPRVAVWLQSREGGSGHDFLCTSAPGEMPRRADASLHRVYDLTKAFDFVSRKGVLQLL</sequence>
<feature type="region of interest" description="Disordered" evidence="1">
    <location>
        <begin position="32"/>
        <end position="51"/>
    </location>
</feature>
<proteinExistence type="predicted"/>
<organism evidence="2 3">
    <name type="scientific">Elysia crispata</name>
    <name type="common">lettuce slug</name>
    <dbReference type="NCBI Taxonomy" id="231223"/>
    <lineage>
        <taxon>Eukaryota</taxon>
        <taxon>Metazoa</taxon>
        <taxon>Spiralia</taxon>
        <taxon>Lophotrochozoa</taxon>
        <taxon>Mollusca</taxon>
        <taxon>Gastropoda</taxon>
        <taxon>Heterobranchia</taxon>
        <taxon>Euthyneura</taxon>
        <taxon>Panpulmonata</taxon>
        <taxon>Sacoglossa</taxon>
        <taxon>Placobranchoidea</taxon>
        <taxon>Plakobranchidae</taxon>
        <taxon>Elysia</taxon>
    </lineage>
</organism>
<keyword evidence="3" id="KW-1185">Reference proteome</keyword>
<evidence type="ECO:0000313" key="2">
    <source>
        <dbReference type="EMBL" id="KAK3786775.1"/>
    </source>
</evidence>
<comment type="caution">
    <text evidence="2">The sequence shown here is derived from an EMBL/GenBank/DDBJ whole genome shotgun (WGS) entry which is preliminary data.</text>
</comment>
<dbReference type="Proteomes" id="UP001283361">
    <property type="component" value="Unassembled WGS sequence"/>
</dbReference>